<evidence type="ECO:0000313" key="2">
    <source>
        <dbReference type="EMBL" id="KAK7339317.1"/>
    </source>
</evidence>
<dbReference type="Proteomes" id="UP001367508">
    <property type="component" value="Unassembled WGS sequence"/>
</dbReference>
<comment type="caution">
    <text evidence="2">The sequence shown here is derived from an EMBL/GenBank/DDBJ whole genome shotgun (WGS) entry which is preliminary data.</text>
</comment>
<reference evidence="2 3" key="1">
    <citation type="submission" date="2024-01" db="EMBL/GenBank/DDBJ databases">
        <title>The genomes of 5 underutilized Papilionoideae crops provide insights into root nodulation and disease resistanc.</title>
        <authorList>
            <person name="Jiang F."/>
        </authorList>
    </citation>
    <scope>NUCLEOTIDE SEQUENCE [LARGE SCALE GENOMIC DNA]</scope>
    <source>
        <strain evidence="2">LVBAO_FW01</strain>
        <tissue evidence="2">Leaves</tissue>
    </source>
</reference>
<keyword evidence="1" id="KW-0472">Membrane</keyword>
<evidence type="ECO:0000313" key="3">
    <source>
        <dbReference type="Proteomes" id="UP001367508"/>
    </source>
</evidence>
<keyword evidence="3" id="KW-1185">Reference proteome</keyword>
<name>A0AAN9QKZ8_CANGL</name>
<dbReference type="EMBL" id="JAYMYQ010000004">
    <property type="protein sequence ID" value="KAK7339317.1"/>
    <property type="molecule type" value="Genomic_DNA"/>
</dbReference>
<proteinExistence type="predicted"/>
<sequence length="210" mass="22974">MEGSCQRASVLLLPSVCGVDVLDHTLARLICWSNMGYLLITLQRPFAQRGPSSVDYMHGKRSLHASSLGDPFSLNDHNVPLFSINNHTIGDKLHLLYGNYSLSVAAFLIIAMESFVLLNVTFGLTPATSLLGSTGSESPKTRPVIRRTLNQHLIPFQHPLYSCVCQSNKSSMSWPPRLPDNTLDAASGGRLYFNLGLQEGSLIIFTASLD</sequence>
<accession>A0AAN9QKZ8</accession>
<evidence type="ECO:0000256" key="1">
    <source>
        <dbReference type="SAM" id="Phobius"/>
    </source>
</evidence>
<feature type="transmembrane region" description="Helical" evidence="1">
    <location>
        <begin position="100"/>
        <end position="122"/>
    </location>
</feature>
<gene>
    <name evidence="2" type="ORF">VNO77_19976</name>
</gene>
<organism evidence="2 3">
    <name type="scientific">Canavalia gladiata</name>
    <name type="common">Sword bean</name>
    <name type="synonym">Dolichos gladiatus</name>
    <dbReference type="NCBI Taxonomy" id="3824"/>
    <lineage>
        <taxon>Eukaryota</taxon>
        <taxon>Viridiplantae</taxon>
        <taxon>Streptophyta</taxon>
        <taxon>Embryophyta</taxon>
        <taxon>Tracheophyta</taxon>
        <taxon>Spermatophyta</taxon>
        <taxon>Magnoliopsida</taxon>
        <taxon>eudicotyledons</taxon>
        <taxon>Gunneridae</taxon>
        <taxon>Pentapetalae</taxon>
        <taxon>rosids</taxon>
        <taxon>fabids</taxon>
        <taxon>Fabales</taxon>
        <taxon>Fabaceae</taxon>
        <taxon>Papilionoideae</taxon>
        <taxon>50 kb inversion clade</taxon>
        <taxon>NPAAA clade</taxon>
        <taxon>indigoferoid/millettioid clade</taxon>
        <taxon>Phaseoleae</taxon>
        <taxon>Canavalia</taxon>
    </lineage>
</organism>
<dbReference type="AlphaFoldDB" id="A0AAN9QKZ8"/>
<keyword evidence="1" id="KW-1133">Transmembrane helix</keyword>
<protein>
    <submittedName>
        <fullName evidence="2">Uncharacterized protein</fullName>
    </submittedName>
</protein>
<keyword evidence="1" id="KW-0812">Transmembrane</keyword>